<dbReference type="InterPro" id="IPR011528">
    <property type="entry name" value="NERD"/>
</dbReference>
<dbReference type="EMBL" id="LDPH01000001">
    <property type="protein sequence ID" value="KLV28201.1"/>
    <property type="molecule type" value="Genomic_DNA"/>
</dbReference>
<dbReference type="Proteomes" id="UP000036045">
    <property type="component" value="Unassembled WGS sequence"/>
</dbReference>
<evidence type="ECO:0000313" key="3">
    <source>
        <dbReference type="Proteomes" id="UP000036045"/>
    </source>
</evidence>
<feature type="domain" description="NERD" evidence="1">
    <location>
        <begin position="36"/>
        <end position="147"/>
    </location>
</feature>
<name>A0A0J1IQF9_NIACI</name>
<evidence type="ECO:0000259" key="1">
    <source>
        <dbReference type="PROSITE" id="PS50965"/>
    </source>
</evidence>
<dbReference type="RefSeq" id="WP_047939906.1">
    <property type="nucleotide sequence ID" value="NZ_CP053989.1"/>
</dbReference>
<gene>
    <name evidence="2" type="ORF">ABW02_00170</name>
</gene>
<dbReference type="PATRIC" id="fig|1397.4.peg.37"/>
<proteinExistence type="predicted"/>
<keyword evidence="3" id="KW-1185">Reference proteome</keyword>
<accession>A0A0J1IQF9</accession>
<dbReference type="GeneID" id="56349036"/>
<protein>
    <submittedName>
        <fullName evidence="2">Nuclease</fullName>
    </submittedName>
</protein>
<evidence type="ECO:0000313" key="2">
    <source>
        <dbReference type="EMBL" id="KLV28201.1"/>
    </source>
</evidence>
<reference evidence="2 3" key="1">
    <citation type="submission" date="2015-05" db="EMBL/GenBank/DDBJ databases">
        <title>Whole genome sequence and identification of bacterial endophytes from Costus igneus.</title>
        <authorList>
            <person name="Lee Y.P."/>
            <person name="Gan H.M."/>
            <person name="Eng W."/>
            <person name="Wheatley M.S."/>
            <person name="Caraballo A."/>
            <person name="Polter S."/>
            <person name="Savka M.A."/>
            <person name="Hudson A.O."/>
        </authorList>
    </citation>
    <scope>NUCLEOTIDE SEQUENCE [LARGE SCALE GENOMIC DNA]</scope>
    <source>
        <strain evidence="2 3">RIT379</strain>
    </source>
</reference>
<sequence length="301" mass="35673">MYKKRREPLELALLKSLNSRMELSNELKTKYLNQGKGWEGERKFDKYLKDLAPNSIILNDLLLQSHQTTFQIDSLLIEGDALHLYEIKNYEGDFYYENDRFYKKNNKVEINNPITQLKRTDSLLRQLVHQLGYSITIIPHVVFINPEFILYQAPLHLPCIYPNQLNRYVKLLEKNKSQVKKQHAVFAEKLIALHMDESPYRRMPSYTYEELKKGILCDKCNSLFISTESAMIKCDVCGYTESLELAVLRSVKEFKLLFPERKITTKEIHDWCLISGGMRRIKRILDKHYRLIGVHQWAYYE</sequence>
<dbReference type="OrthoDB" id="2164794at2"/>
<organism evidence="2 3">
    <name type="scientific">Niallia circulans</name>
    <name type="common">Bacillus circulans</name>
    <dbReference type="NCBI Taxonomy" id="1397"/>
    <lineage>
        <taxon>Bacteria</taxon>
        <taxon>Bacillati</taxon>
        <taxon>Bacillota</taxon>
        <taxon>Bacilli</taxon>
        <taxon>Bacillales</taxon>
        <taxon>Bacillaceae</taxon>
        <taxon>Niallia</taxon>
    </lineage>
</organism>
<dbReference type="AlphaFoldDB" id="A0A0J1IQF9"/>
<dbReference type="Pfam" id="PF08378">
    <property type="entry name" value="NERD"/>
    <property type="match status" value="1"/>
</dbReference>
<comment type="caution">
    <text evidence="2">The sequence shown here is derived from an EMBL/GenBank/DDBJ whole genome shotgun (WGS) entry which is preliminary data.</text>
</comment>
<dbReference type="PROSITE" id="PS50965">
    <property type="entry name" value="NERD"/>
    <property type="match status" value="1"/>
</dbReference>